<dbReference type="GO" id="GO:0019875">
    <property type="term" value="F:6-aminohexanoate-dimer hydrolase activity"/>
    <property type="evidence" value="ECO:0007669"/>
    <property type="project" value="UniProtKB-EC"/>
</dbReference>
<dbReference type="InterPro" id="IPR050789">
    <property type="entry name" value="Diverse_Enzym_Activities"/>
</dbReference>
<dbReference type="AlphaFoldDB" id="A0A2P4UDB3"/>
<dbReference type="PANTHER" id="PTHR43283">
    <property type="entry name" value="BETA-LACTAMASE-RELATED"/>
    <property type="match status" value="1"/>
</dbReference>
<evidence type="ECO:0000313" key="4">
    <source>
        <dbReference type="Proteomes" id="UP000242367"/>
    </source>
</evidence>
<dbReference type="EMBL" id="MTBP01000004">
    <property type="protein sequence ID" value="POM23022.1"/>
    <property type="molecule type" value="Genomic_DNA"/>
</dbReference>
<dbReference type="Proteomes" id="UP000242367">
    <property type="component" value="Unassembled WGS sequence"/>
</dbReference>
<keyword evidence="3" id="KW-0378">Hydrolase</keyword>
<dbReference type="PANTHER" id="PTHR43283:SF14">
    <property type="entry name" value="BLL8153 PROTEIN"/>
    <property type="match status" value="1"/>
</dbReference>
<reference evidence="3 4" key="1">
    <citation type="journal article" date="2017" name="Chemistry">
        <title>Isolation, Biosynthesis and Chemical Modifications of Rubterolones A-F: Rare Tropolone Alkaloids from Actinomadura sp. 5-2.</title>
        <authorList>
            <person name="Guo H."/>
            <person name="Benndorf R."/>
            <person name="Leichnitz D."/>
            <person name="Klassen J.L."/>
            <person name="Vollmers J."/>
            <person name="Gorls H."/>
            <person name="Steinacker M."/>
            <person name="Weigel C."/>
            <person name="Dahse H.M."/>
            <person name="Kaster A.K."/>
            <person name="de Beer Z.W."/>
            <person name="Poulsen M."/>
            <person name="Beemelmanns C."/>
        </authorList>
    </citation>
    <scope>NUCLEOTIDE SEQUENCE [LARGE SCALE GENOMIC DNA]</scope>
    <source>
        <strain evidence="3 4">5-2</strain>
    </source>
</reference>
<organism evidence="3 4">
    <name type="scientific">Actinomadura rubteroloni</name>
    <dbReference type="NCBI Taxonomy" id="1926885"/>
    <lineage>
        <taxon>Bacteria</taxon>
        <taxon>Bacillati</taxon>
        <taxon>Actinomycetota</taxon>
        <taxon>Actinomycetes</taxon>
        <taxon>Streptosporangiales</taxon>
        <taxon>Thermomonosporaceae</taxon>
        <taxon>Actinomadura</taxon>
    </lineage>
</organism>
<feature type="signal peptide" evidence="1">
    <location>
        <begin position="1"/>
        <end position="26"/>
    </location>
</feature>
<evidence type="ECO:0000313" key="3">
    <source>
        <dbReference type="EMBL" id="POM23022.1"/>
    </source>
</evidence>
<gene>
    <name evidence="3" type="primary">nylB</name>
    <name evidence="3" type="ORF">BTM25_52280</name>
</gene>
<feature type="chain" id="PRO_5015131967" evidence="1">
    <location>
        <begin position="27"/>
        <end position="391"/>
    </location>
</feature>
<keyword evidence="1" id="KW-0732">Signal</keyword>
<dbReference type="SUPFAM" id="SSF56601">
    <property type="entry name" value="beta-lactamase/transpeptidase-like"/>
    <property type="match status" value="1"/>
</dbReference>
<dbReference type="Gene3D" id="3.40.710.10">
    <property type="entry name" value="DD-peptidase/beta-lactamase superfamily"/>
    <property type="match status" value="1"/>
</dbReference>
<proteinExistence type="predicted"/>
<dbReference type="InterPro" id="IPR001466">
    <property type="entry name" value="Beta-lactam-related"/>
</dbReference>
<evidence type="ECO:0000259" key="2">
    <source>
        <dbReference type="Pfam" id="PF00144"/>
    </source>
</evidence>
<name>A0A2P4UDB3_9ACTN</name>
<protein>
    <submittedName>
        <fullName evidence="3">6-aminohexanoate-dimer hydrolase</fullName>
        <ecNumber evidence="3">3.5.1.46</ecNumber>
    </submittedName>
</protein>
<dbReference type="RefSeq" id="WP_103565718.1">
    <property type="nucleotide sequence ID" value="NZ_MTBP01000004.1"/>
</dbReference>
<dbReference type="EC" id="3.5.1.46" evidence="3"/>
<accession>A0A2P4UDB3</accession>
<feature type="domain" description="Beta-lactamase-related" evidence="2">
    <location>
        <begin position="87"/>
        <end position="371"/>
    </location>
</feature>
<keyword evidence="4" id="KW-1185">Reference proteome</keyword>
<sequence length="391" mass="42306" precursor="true">MFKRGAFAAVSAAVLLTSALTAPVRADDGPLPLPLLPHVPFYPTTTVAPSATPEPLAVHSRPVNPTYVFGGRTSTLDDFLTRSSTLGYLVLHGATIVDERYFSGYGATSRFNSWSVGKSITATAVGAALADGRIASVADPVTKYVPELRGTGYDGVAIRDLLQMASGHKYDETDYTNPFQGSTFTTIRMVLGTSLTSQAREAERAFPPGTRWNYDSMNTFVLGWLVAKATGEPLSAYVREKIWQPAGMESPMLMGRDYQGSDIGYCCYHATVRDFARFGLLYLRDGRAGGRRVIPSGWVVDATRPTAPYLQPHHLTPDAPGSAENAYGYGYQWWIGDQGDYAAIGILGQFVYVSPRRDVVIVKTSQDLNSELHMAEALPAFRAVADAVAAP</sequence>
<dbReference type="InterPro" id="IPR012338">
    <property type="entry name" value="Beta-lactam/transpept-like"/>
</dbReference>
<dbReference type="Pfam" id="PF00144">
    <property type="entry name" value="Beta-lactamase"/>
    <property type="match status" value="1"/>
</dbReference>
<comment type="caution">
    <text evidence="3">The sequence shown here is derived from an EMBL/GenBank/DDBJ whole genome shotgun (WGS) entry which is preliminary data.</text>
</comment>
<evidence type="ECO:0000256" key="1">
    <source>
        <dbReference type="SAM" id="SignalP"/>
    </source>
</evidence>